<evidence type="ECO:0000256" key="2">
    <source>
        <dbReference type="ARBA" id="ARBA00012596"/>
    </source>
</evidence>
<dbReference type="InterPro" id="IPR036424">
    <property type="entry name" value="UPP_synth-like_sf"/>
</dbReference>
<protein>
    <recommendedName>
        <fullName evidence="2">ditrans,polycis-polyprenyl diphosphate synthase [(2E,6E)-farnesyldiphosphate specific]</fullName>
        <ecNumber evidence="2">2.5.1.87</ecNumber>
    </recommendedName>
</protein>
<dbReference type="PANTHER" id="PTHR10291">
    <property type="entry name" value="DEHYDRODOLICHYL DIPHOSPHATE SYNTHASE FAMILY MEMBER"/>
    <property type="match status" value="1"/>
</dbReference>
<dbReference type="CDD" id="cd00475">
    <property type="entry name" value="Cis_IPPS"/>
    <property type="match status" value="1"/>
</dbReference>
<dbReference type="Gene3D" id="3.40.1180.10">
    <property type="entry name" value="Decaprenyl diphosphate synthase-like"/>
    <property type="match status" value="2"/>
</dbReference>
<dbReference type="PANTHER" id="PTHR10291:SF43">
    <property type="entry name" value="DEHYDRODOLICHYL DIPHOSPHATE SYNTHASE COMPLEX SUBUNIT DHDDS"/>
    <property type="match status" value="1"/>
</dbReference>
<dbReference type="FunCoup" id="F4X7S2">
    <property type="interactions" value="1047"/>
</dbReference>
<gene>
    <name evidence="5" type="ORF">G5I_14456</name>
</gene>
<name>F4X7S2_ACREC</name>
<dbReference type="Proteomes" id="UP000007755">
    <property type="component" value="Unassembled WGS sequence"/>
</dbReference>
<organism evidence="6">
    <name type="scientific">Acromyrmex echinatior</name>
    <name type="common">Panamanian leafcutter ant</name>
    <name type="synonym">Acromyrmex octospinosus echinatior</name>
    <dbReference type="NCBI Taxonomy" id="103372"/>
    <lineage>
        <taxon>Eukaryota</taxon>
        <taxon>Metazoa</taxon>
        <taxon>Ecdysozoa</taxon>
        <taxon>Arthropoda</taxon>
        <taxon>Hexapoda</taxon>
        <taxon>Insecta</taxon>
        <taxon>Pterygota</taxon>
        <taxon>Neoptera</taxon>
        <taxon>Endopterygota</taxon>
        <taxon>Hymenoptera</taxon>
        <taxon>Apocrita</taxon>
        <taxon>Aculeata</taxon>
        <taxon>Formicoidea</taxon>
        <taxon>Formicidae</taxon>
        <taxon>Myrmicinae</taxon>
        <taxon>Acromyrmex</taxon>
    </lineage>
</organism>
<evidence type="ECO:0000313" key="5">
    <source>
        <dbReference type="EMBL" id="EGI57495.1"/>
    </source>
</evidence>
<evidence type="ECO:0000256" key="3">
    <source>
        <dbReference type="ARBA" id="ARBA00022679"/>
    </source>
</evidence>
<dbReference type="InterPro" id="IPR001441">
    <property type="entry name" value="UPP_synth-like"/>
</dbReference>
<dbReference type="GO" id="GO:0005783">
    <property type="term" value="C:endoplasmic reticulum"/>
    <property type="evidence" value="ECO:0007669"/>
    <property type="project" value="TreeGrafter"/>
</dbReference>
<keyword evidence="6" id="KW-1185">Reference proteome</keyword>
<dbReference type="Pfam" id="PF01255">
    <property type="entry name" value="Prenyltransf"/>
    <property type="match status" value="2"/>
</dbReference>
<dbReference type="GO" id="GO:0016094">
    <property type="term" value="P:polyprenol biosynthetic process"/>
    <property type="evidence" value="ECO:0007669"/>
    <property type="project" value="TreeGrafter"/>
</dbReference>
<reference evidence="5" key="1">
    <citation type="submission" date="2011-02" db="EMBL/GenBank/DDBJ databases">
        <title>The genome of the leaf-cutting ant Acromyrmex echinatior suggests key adaptations to social evolution and fungus farming.</title>
        <authorList>
            <person name="Nygaard S."/>
            <person name="Zhang G."/>
        </authorList>
    </citation>
    <scope>NUCLEOTIDE SEQUENCE</scope>
</reference>
<proteinExistence type="inferred from homology"/>
<dbReference type="GO" id="GO:0045547">
    <property type="term" value="F:ditrans,polycis-polyprenyl diphosphate synthase [(2E,6E)-farnesyl diphosphate specific] activity"/>
    <property type="evidence" value="ECO:0007669"/>
    <property type="project" value="UniProtKB-EC"/>
</dbReference>
<dbReference type="OrthoDB" id="4173905at2759"/>
<dbReference type="GO" id="GO:1904423">
    <property type="term" value="C:dehydrodolichyl diphosphate synthase complex"/>
    <property type="evidence" value="ECO:0007669"/>
    <property type="project" value="TreeGrafter"/>
</dbReference>
<dbReference type="AlphaFoldDB" id="F4X7S2"/>
<dbReference type="SUPFAM" id="SSF64005">
    <property type="entry name" value="Undecaprenyl diphosphate synthase"/>
    <property type="match status" value="1"/>
</dbReference>
<comment type="catalytic activity">
    <reaction evidence="4">
        <text>n isopentenyl diphosphate + (2E,6E)-farnesyl diphosphate = a di-trans,poly-cis-polyprenyl diphosphate + n diphosphate</text>
        <dbReference type="Rhea" id="RHEA:53008"/>
        <dbReference type="Rhea" id="RHEA-COMP:19494"/>
        <dbReference type="ChEBI" id="CHEBI:33019"/>
        <dbReference type="ChEBI" id="CHEBI:128769"/>
        <dbReference type="ChEBI" id="CHEBI:136960"/>
        <dbReference type="ChEBI" id="CHEBI:175763"/>
        <dbReference type="EC" id="2.5.1.87"/>
    </reaction>
</comment>
<dbReference type="EMBL" id="GL888890">
    <property type="protein sequence ID" value="EGI57495.1"/>
    <property type="molecule type" value="Genomic_DNA"/>
</dbReference>
<accession>F4X7S2</accession>
<dbReference type="InParanoid" id="F4X7S2"/>
<evidence type="ECO:0000313" key="6">
    <source>
        <dbReference type="Proteomes" id="UP000007755"/>
    </source>
</evidence>
<dbReference type="eggNOG" id="KOG1602">
    <property type="taxonomic scope" value="Eukaryota"/>
</dbReference>
<sequence length="239" mass="28280">MDGNRRYAKKQNLPIAEGYSKGYDKMVELIYLCRTLDIVEFTIYAFSIGNFKRNKEEVDSLMNLARQKFKDLLEDKHNMFRPAFRKCAISAIASFCHPPRDEITHAIKDIIQGVKDNDILLEDINEDLITNCLYTYKSPNPDILIRTSGEIRLSDFLLWQISNTCIYFIKVLWPDISSWNLLSVIFYYQRYYSSLQKNRDNFLEPIIRNTRVSTYIDKLHNKRDMEIEKIYQSAIQSQK</sequence>
<dbReference type="PROSITE" id="PS01066">
    <property type="entry name" value="UPP_SYNTHASE"/>
    <property type="match status" value="1"/>
</dbReference>
<dbReference type="EC" id="2.5.1.87" evidence="2"/>
<comment type="similarity">
    <text evidence="1">Belongs to the UPP synthase family.</text>
</comment>
<dbReference type="InterPro" id="IPR018520">
    <property type="entry name" value="UPP_synth-like_CS"/>
</dbReference>
<evidence type="ECO:0000256" key="4">
    <source>
        <dbReference type="ARBA" id="ARBA00047353"/>
    </source>
</evidence>
<dbReference type="STRING" id="103372.F4X7S2"/>
<evidence type="ECO:0000256" key="1">
    <source>
        <dbReference type="ARBA" id="ARBA00005432"/>
    </source>
</evidence>
<keyword evidence="3" id="KW-0808">Transferase</keyword>